<reference evidence="3" key="1">
    <citation type="journal article" date="2014" name="Science">
        <title>Ancient hybridizations among the ancestral genomes of bread wheat.</title>
        <authorList>
            <consortium name="International Wheat Genome Sequencing Consortium,"/>
            <person name="Marcussen T."/>
            <person name="Sandve S.R."/>
            <person name="Heier L."/>
            <person name="Spannagl M."/>
            <person name="Pfeifer M."/>
            <person name="Jakobsen K.S."/>
            <person name="Wulff B.B."/>
            <person name="Steuernagel B."/>
            <person name="Mayer K.F."/>
            <person name="Olsen O.A."/>
        </authorList>
    </citation>
    <scope>NUCLEOTIDE SEQUENCE [LARGE SCALE GENOMIC DNA]</scope>
    <source>
        <strain evidence="3">cv. AL8/78</strain>
    </source>
</reference>
<organism evidence="2 3">
    <name type="scientific">Aegilops tauschii subsp. strangulata</name>
    <name type="common">Goatgrass</name>
    <dbReference type="NCBI Taxonomy" id="200361"/>
    <lineage>
        <taxon>Eukaryota</taxon>
        <taxon>Viridiplantae</taxon>
        <taxon>Streptophyta</taxon>
        <taxon>Embryophyta</taxon>
        <taxon>Tracheophyta</taxon>
        <taxon>Spermatophyta</taxon>
        <taxon>Magnoliopsida</taxon>
        <taxon>Liliopsida</taxon>
        <taxon>Poales</taxon>
        <taxon>Poaceae</taxon>
        <taxon>BOP clade</taxon>
        <taxon>Pooideae</taxon>
        <taxon>Triticodae</taxon>
        <taxon>Triticeae</taxon>
        <taxon>Triticinae</taxon>
        <taxon>Aegilops</taxon>
    </lineage>
</organism>
<accession>A0A452YA85</accession>
<evidence type="ECO:0000313" key="2">
    <source>
        <dbReference type="EnsemblPlants" id="AET1Gv20351000.1"/>
    </source>
</evidence>
<protein>
    <recommendedName>
        <fullName evidence="1">Transposase (putative) gypsy type domain-containing protein</fullName>
    </recommendedName>
</protein>
<reference evidence="2" key="4">
    <citation type="submission" date="2019-03" db="UniProtKB">
        <authorList>
            <consortium name="EnsemblPlants"/>
        </authorList>
    </citation>
    <scope>IDENTIFICATION</scope>
</reference>
<dbReference type="Proteomes" id="UP000015105">
    <property type="component" value="Chromosome 1D"/>
</dbReference>
<keyword evidence="3" id="KW-1185">Reference proteome</keyword>
<reference evidence="2" key="3">
    <citation type="journal article" date="2017" name="Nature">
        <title>Genome sequence of the progenitor of the wheat D genome Aegilops tauschii.</title>
        <authorList>
            <person name="Luo M.C."/>
            <person name="Gu Y.Q."/>
            <person name="Puiu D."/>
            <person name="Wang H."/>
            <person name="Twardziok S.O."/>
            <person name="Deal K.R."/>
            <person name="Huo N."/>
            <person name="Zhu T."/>
            <person name="Wang L."/>
            <person name="Wang Y."/>
            <person name="McGuire P.E."/>
            <person name="Liu S."/>
            <person name="Long H."/>
            <person name="Ramasamy R.K."/>
            <person name="Rodriguez J.C."/>
            <person name="Van S.L."/>
            <person name="Yuan L."/>
            <person name="Wang Z."/>
            <person name="Xia Z."/>
            <person name="Xiao L."/>
            <person name="Anderson O.D."/>
            <person name="Ouyang S."/>
            <person name="Liang Y."/>
            <person name="Zimin A.V."/>
            <person name="Pertea G."/>
            <person name="Qi P."/>
            <person name="Bennetzen J.L."/>
            <person name="Dai X."/>
            <person name="Dawson M.W."/>
            <person name="Muller H.G."/>
            <person name="Kugler K."/>
            <person name="Rivarola-Duarte L."/>
            <person name="Spannagl M."/>
            <person name="Mayer K.F.X."/>
            <person name="Lu F.H."/>
            <person name="Bevan M.W."/>
            <person name="Leroy P."/>
            <person name="Li P."/>
            <person name="You F.M."/>
            <person name="Sun Q."/>
            <person name="Liu Z."/>
            <person name="Lyons E."/>
            <person name="Wicker T."/>
            <person name="Salzberg S.L."/>
            <person name="Devos K.M."/>
            <person name="Dvorak J."/>
        </authorList>
    </citation>
    <scope>NUCLEOTIDE SEQUENCE [LARGE SCALE GENOMIC DNA]</scope>
    <source>
        <strain evidence="2">cv. AL8/78</strain>
    </source>
</reference>
<feature type="domain" description="Transposase (putative) gypsy type" evidence="1">
    <location>
        <begin position="21"/>
        <end position="55"/>
    </location>
</feature>
<name>A0A452YA85_AEGTS</name>
<dbReference type="AlphaFoldDB" id="A0A452YA85"/>
<dbReference type="Pfam" id="PF04195">
    <property type="entry name" value="Transposase_28"/>
    <property type="match status" value="1"/>
</dbReference>
<dbReference type="InterPro" id="IPR007321">
    <property type="entry name" value="Transposase_28"/>
</dbReference>
<dbReference type="Gramene" id="AET1Gv20351000.1">
    <property type="protein sequence ID" value="AET1Gv20351000.1"/>
    <property type="gene ID" value="AET1Gv20351000"/>
</dbReference>
<evidence type="ECO:0000259" key="1">
    <source>
        <dbReference type="Pfam" id="PF04195"/>
    </source>
</evidence>
<dbReference type="EnsemblPlants" id="AET1Gv20351000.1">
    <property type="protein sequence ID" value="AET1Gv20351000.1"/>
    <property type="gene ID" value="AET1Gv20351000"/>
</dbReference>
<proteinExistence type="predicted"/>
<sequence length="55" mass="6253">VIHWRAPGNEAIPTPKEGEVIVFSDHMLRGFSPPGSKFFRDVLHFFQLHPQDIGP</sequence>
<reference evidence="3" key="2">
    <citation type="journal article" date="2017" name="Nat. Plants">
        <title>The Aegilops tauschii genome reveals multiple impacts of transposons.</title>
        <authorList>
            <person name="Zhao G."/>
            <person name="Zou C."/>
            <person name="Li K."/>
            <person name="Wang K."/>
            <person name="Li T."/>
            <person name="Gao L."/>
            <person name="Zhang X."/>
            <person name="Wang H."/>
            <person name="Yang Z."/>
            <person name="Liu X."/>
            <person name="Jiang W."/>
            <person name="Mao L."/>
            <person name="Kong X."/>
            <person name="Jiao Y."/>
            <person name="Jia J."/>
        </authorList>
    </citation>
    <scope>NUCLEOTIDE SEQUENCE [LARGE SCALE GENOMIC DNA]</scope>
    <source>
        <strain evidence="3">cv. AL8/78</strain>
    </source>
</reference>
<reference evidence="2" key="5">
    <citation type="journal article" date="2021" name="G3 (Bethesda)">
        <title>Aegilops tauschii genome assembly Aet v5.0 features greater sequence contiguity and improved annotation.</title>
        <authorList>
            <person name="Wang L."/>
            <person name="Zhu T."/>
            <person name="Rodriguez J.C."/>
            <person name="Deal K.R."/>
            <person name="Dubcovsky J."/>
            <person name="McGuire P.E."/>
            <person name="Lux T."/>
            <person name="Spannagl M."/>
            <person name="Mayer K.F.X."/>
            <person name="Baldrich P."/>
            <person name="Meyers B.C."/>
            <person name="Huo N."/>
            <person name="Gu Y.Q."/>
            <person name="Zhou H."/>
            <person name="Devos K.M."/>
            <person name="Bennetzen J.L."/>
            <person name="Unver T."/>
            <person name="Budak H."/>
            <person name="Gulick P.J."/>
            <person name="Galiba G."/>
            <person name="Kalapos B."/>
            <person name="Nelson D.R."/>
            <person name="Li P."/>
            <person name="You F.M."/>
            <person name="Luo M.C."/>
            <person name="Dvorak J."/>
        </authorList>
    </citation>
    <scope>NUCLEOTIDE SEQUENCE [LARGE SCALE GENOMIC DNA]</scope>
    <source>
        <strain evidence="2">cv. AL8/78</strain>
    </source>
</reference>
<evidence type="ECO:0000313" key="3">
    <source>
        <dbReference type="Proteomes" id="UP000015105"/>
    </source>
</evidence>